<evidence type="ECO:0000259" key="4">
    <source>
        <dbReference type="PROSITE" id="PS51371"/>
    </source>
</evidence>
<dbReference type="SMART" id="SM00100">
    <property type="entry name" value="cNMP"/>
    <property type="match status" value="1"/>
</dbReference>
<evidence type="ECO:0000259" key="3">
    <source>
        <dbReference type="PROSITE" id="PS50042"/>
    </source>
</evidence>
<dbReference type="InterPro" id="IPR018821">
    <property type="entry name" value="DUF294_put_nucleoTrafse_sb-bd"/>
</dbReference>
<dbReference type="InterPro" id="IPR005105">
    <property type="entry name" value="GlnD_Uridyltrans_N"/>
</dbReference>
<dbReference type="CDD" id="cd05401">
    <property type="entry name" value="NT_GlnE_GlnD_like"/>
    <property type="match status" value="1"/>
</dbReference>
<dbReference type="CDD" id="cd04587">
    <property type="entry name" value="CBS_pair_CAP-ED_NT_Pol-beta-like_DUF294_assoc"/>
    <property type="match status" value="1"/>
</dbReference>
<gene>
    <name evidence="5" type="primary">kdsD_1</name>
    <name evidence="5" type="ORF">BOA8489_00164</name>
</gene>
<keyword evidence="1 2" id="KW-0129">CBS domain</keyword>
<dbReference type="GO" id="GO:0008773">
    <property type="term" value="F:[protein-PII] uridylyltransferase activity"/>
    <property type="evidence" value="ECO:0007669"/>
    <property type="project" value="InterPro"/>
</dbReference>
<organism evidence="5 6">
    <name type="scientific">Boseongicola aestuarii</name>
    <dbReference type="NCBI Taxonomy" id="1470561"/>
    <lineage>
        <taxon>Bacteria</taxon>
        <taxon>Pseudomonadati</taxon>
        <taxon>Pseudomonadota</taxon>
        <taxon>Alphaproteobacteria</taxon>
        <taxon>Rhodobacterales</taxon>
        <taxon>Paracoccaceae</taxon>
        <taxon>Boseongicola</taxon>
    </lineage>
</organism>
<dbReference type="InterPro" id="IPR046342">
    <property type="entry name" value="CBS_dom_sf"/>
</dbReference>
<evidence type="ECO:0000313" key="5">
    <source>
        <dbReference type="EMBL" id="SMX22075.1"/>
    </source>
</evidence>
<dbReference type="InterPro" id="IPR051257">
    <property type="entry name" value="Diverse_CBS-Domain"/>
</dbReference>
<sequence length="606" mass="65749">MPLPGPLTQFLASVHPYDNLPDTALAALADKIDARTFPTGETVFTIGDTVTNLYVIVEGEVEITDETGVQLSLLGPRNSFGERALLRGGEATRTATISNNATMIVVPSTTLFKLIGTHAPVARFFNRRHDKRADGKDLTTMPVEKLMSRDPVTCTPDTPIREAAREMRDRRISSVCIADDAAFRGIVTLRDMNGRVVVEGHDPEAAISTIMTAAPLTLGPKALVTDVLHLMVERGIGHIPIVDGANLVGIVTQTDLTRAQAMSSADLVGRVAKAANAEEMARATADIPQLLVQLVETGNRHEVVTRLITDIADAATRRLLKLAEAELGAPPVPYLWLACGSQGRQEQTGVSDQDNCLILSDDVKDTDLPYFAELAKFVSEGLDTCGYFFCPGDMMATNPRWCQPLKVWRDYFRGWIANPDPEAQMLASVMFDLRPIGGDETLFEDLQSDTLNRATKNSIFTAHMISNSLKHQPPLGLLRGLATIRSGDHRNQLDLKHNGVVPVVDLGRVYALQGQLRAVNTRARLTAAIDKGVVSKSGGADLLDAYDLIATMRLEHQTAEIKTGQKPTNYLDPSALSDFERSHLRDAFVVVKTMQSAVGSGKGALG</sequence>
<evidence type="ECO:0000256" key="1">
    <source>
        <dbReference type="ARBA" id="ARBA00023122"/>
    </source>
</evidence>
<dbReference type="AlphaFoldDB" id="A0A238IW08"/>
<dbReference type="SUPFAM" id="SSF54631">
    <property type="entry name" value="CBS-domain pair"/>
    <property type="match status" value="1"/>
</dbReference>
<dbReference type="Pfam" id="PF00571">
    <property type="entry name" value="CBS"/>
    <property type="match status" value="2"/>
</dbReference>
<dbReference type="Pfam" id="PF10335">
    <property type="entry name" value="DUF294_C"/>
    <property type="match status" value="1"/>
</dbReference>
<dbReference type="GO" id="GO:0019146">
    <property type="term" value="F:arabinose-5-phosphate isomerase activity"/>
    <property type="evidence" value="ECO:0007669"/>
    <property type="project" value="UniProtKB-EC"/>
</dbReference>
<dbReference type="PANTHER" id="PTHR43080">
    <property type="entry name" value="CBS DOMAIN-CONTAINING PROTEIN CBSX3, MITOCHONDRIAL"/>
    <property type="match status" value="1"/>
</dbReference>
<accession>A0A238IW08</accession>
<dbReference type="Proteomes" id="UP000201838">
    <property type="component" value="Unassembled WGS sequence"/>
</dbReference>
<dbReference type="EC" id="5.3.1.13" evidence="5"/>
<dbReference type="InterPro" id="IPR014710">
    <property type="entry name" value="RmlC-like_jellyroll"/>
</dbReference>
<dbReference type="SUPFAM" id="SSF51206">
    <property type="entry name" value="cAMP-binding domain-like"/>
    <property type="match status" value="1"/>
</dbReference>
<feature type="domain" description="Cyclic nucleotide-binding" evidence="3">
    <location>
        <begin position="16"/>
        <end position="97"/>
    </location>
</feature>
<dbReference type="Pfam" id="PF03445">
    <property type="entry name" value="DUF294"/>
    <property type="match status" value="1"/>
</dbReference>
<reference evidence="5 6" key="1">
    <citation type="submission" date="2017-05" db="EMBL/GenBank/DDBJ databases">
        <authorList>
            <person name="Song R."/>
            <person name="Chenine A.L."/>
            <person name="Ruprecht R.M."/>
        </authorList>
    </citation>
    <scope>NUCLEOTIDE SEQUENCE [LARGE SCALE GENOMIC DNA]</scope>
    <source>
        <strain evidence="5 6">CECT 8489</strain>
    </source>
</reference>
<evidence type="ECO:0000256" key="2">
    <source>
        <dbReference type="PROSITE-ProRule" id="PRU00703"/>
    </source>
</evidence>
<dbReference type="RefSeq" id="WP_093972080.1">
    <property type="nucleotide sequence ID" value="NZ_FXXQ01000001.1"/>
</dbReference>
<keyword evidence="6" id="KW-1185">Reference proteome</keyword>
<dbReference type="PROSITE" id="PS51371">
    <property type="entry name" value="CBS"/>
    <property type="match status" value="2"/>
</dbReference>
<feature type="domain" description="CBS" evidence="4">
    <location>
        <begin position="211"/>
        <end position="267"/>
    </location>
</feature>
<dbReference type="InterPro" id="IPR018490">
    <property type="entry name" value="cNMP-bd_dom_sf"/>
</dbReference>
<evidence type="ECO:0000313" key="6">
    <source>
        <dbReference type="Proteomes" id="UP000201838"/>
    </source>
</evidence>
<dbReference type="InterPro" id="IPR000595">
    <property type="entry name" value="cNMP-bd_dom"/>
</dbReference>
<dbReference type="SMART" id="SM00116">
    <property type="entry name" value="CBS"/>
    <property type="match status" value="2"/>
</dbReference>
<dbReference type="InterPro" id="IPR000644">
    <property type="entry name" value="CBS_dom"/>
</dbReference>
<proteinExistence type="predicted"/>
<dbReference type="PROSITE" id="PS50042">
    <property type="entry name" value="CNMP_BINDING_3"/>
    <property type="match status" value="1"/>
</dbReference>
<dbReference type="Gene3D" id="3.10.580.10">
    <property type="entry name" value="CBS-domain"/>
    <property type="match status" value="1"/>
</dbReference>
<dbReference type="Pfam" id="PF00027">
    <property type="entry name" value="cNMP_binding"/>
    <property type="match status" value="1"/>
</dbReference>
<dbReference type="EMBL" id="FXXQ01000001">
    <property type="protein sequence ID" value="SMX22075.1"/>
    <property type="molecule type" value="Genomic_DNA"/>
</dbReference>
<keyword evidence="5" id="KW-0413">Isomerase</keyword>
<feature type="domain" description="CBS" evidence="4">
    <location>
        <begin position="147"/>
        <end position="204"/>
    </location>
</feature>
<name>A0A238IW08_9RHOB</name>
<dbReference type="CDD" id="cd00038">
    <property type="entry name" value="CAP_ED"/>
    <property type="match status" value="1"/>
</dbReference>
<dbReference type="OrthoDB" id="9808528at2"/>
<dbReference type="PANTHER" id="PTHR43080:SF2">
    <property type="entry name" value="CBS DOMAIN-CONTAINING PROTEIN"/>
    <property type="match status" value="1"/>
</dbReference>
<dbReference type="Gene3D" id="2.60.120.10">
    <property type="entry name" value="Jelly Rolls"/>
    <property type="match status" value="1"/>
</dbReference>
<protein>
    <submittedName>
        <fullName evidence="5">Arabinose 5-phosphate isomerase KdsD</fullName>
        <ecNumber evidence="5">5.3.1.13</ecNumber>
    </submittedName>
</protein>